<proteinExistence type="predicted"/>
<reference evidence="1" key="2">
    <citation type="submission" date="2020-09" db="EMBL/GenBank/DDBJ databases">
        <authorList>
            <person name="Sun Q."/>
            <person name="Zhou Y."/>
        </authorList>
    </citation>
    <scope>NUCLEOTIDE SEQUENCE</scope>
    <source>
        <strain evidence="1">CGMCC 1.12997</strain>
    </source>
</reference>
<gene>
    <name evidence="1" type="ORF">GCM10011585_33500</name>
</gene>
<comment type="caution">
    <text evidence="1">The sequence shown here is derived from an EMBL/GenBank/DDBJ whole genome shotgun (WGS) entry which is preliminary data.</text>
</comment>
<dbReference type="RefSeq" id="WP_188555392.1">
    <property type="nucleotide sequence ID" value="NZ_BMGT01000004.1"/>
</dbReference>
<reference evidence="1" key="1">
    <citation type="journal article" date="2014" name="Int. J. Syst. Evol. Microbiol.">
        <title>Complete genome sequence of Corynebacterium casei LMG S-19264T (=DSM 44701T), isolated from a smear-ripened cheese.</title>
        <authorList>
            <consortium name="US DOE Joint Genome Institute (JGI-PGF)"/>
            <person name="Walter F."/>
            <person name="Albersmeier A."/>
            <person name="Kalinowski J."/>
            <person name="Ruckert C."/>
        </authorList>
    </citation>
    <scope>NUCLEOTIDE SEQUENCE</scope>
    <source>
        <strain evidence="1">CGMCC 1.12997</strain>
    </source>
</reference>
<organism evidence="1 2">
    <name type="scientific">Edaphobacter dinghuensis</name>
    <dbReference type="NCBI Taxonomy" id="1560005"/>
    <lineage>
        <taxon>Bacteria</taxon>
        <taxon>Pseudomonadati</taxon>
        <taxon>Acidobacteriota</taxon>
        <taxon>Terriglobia</taxon>
        <taxon>Terriglobales</taxon>
        <taxon>Acidobacteriaceae</taxon>
        <taxon>Edaphobacter</taxon>
    </lineage>
</organism>
<dbReference type="AlphaFoldDB" id="A0A917M9T7"/>
<evidence type="ECO:0000313" key="1">
    <source>
        <dbReference type="EMBL" id="GGG86834.1"/>
    </source>
</evidence>
<dbReference type="EMBL" id="BMGT01000004">
    <property type="protein sequence ID" value="GGG86834.1"/>
    <property type="molecule type" value="Genomic_DNA"/>
</dbReference>
<dbReference type="Proteomes" id="UP000647241">
    <property type="component" value="Unassembled WGS sequence"/>
</dbReference>
<keyword evidence="2" id="KW-1185">Reference proteome</keyword>
<name>A0A917M9T7_9BACT</name>
<accession>A0A917M9T7</accession>
<sequence length="182" mass="21232">MTTQPTLFPMVPAITTVVPASEEWETDPAKLSFLEYRNRLIWGRPDAQGSRACINRKLIREPFRYTVRQKDNEYAFGEDPKFGEWEKALNCGRSYLAGSDTPMKEFLRRHMSSLTNWQKHAYQWCLANPSRCLVLVSPQLKRHYVIKKRGEYVEIGLPHHEWGGERHWITKGGSRKVLVNVD</sequence>
<evidence type="ECO:0000313" key="2">
    <source>
        <dbReference type="Proteomes" id="UP000647241"/>
    </source>
</evidence>
<protein>
    <submittedName>
        <fullName evidence="1">Uncharacterized protein</fullName>
    </submittedName>
</protein>